<dbReference type="SFLD" id="SFLDS00003">
    <property type="entry name" value="Haloacid_Dehalogenase"/>
    <property type="match status" value="1"/>
</dbReference>
<protein>
    <submittedName>
        <fullName evidence="1">Hydrolase</fullName>
        <ecNumber evidence="1">3.-.-.-</ecNumber>
    </submittedName>
</protein>
<keyword evidence="1" id="KW-0378">Hydrolase</keyword>
<dbReference type="InterPro" id="IPR011951">
    <property type="entry name" value="HAD-SF_hydro_IA_YjjG/PynA"/>
</dbReference>
<dbReference type="InterPro" id="IPR006439">
    <property type="entry name" value="HAD-SF_hydro_IA"/>
</dbReference>
<dbReference type="GO" id="GO:0008253">
    <property type="term" value="F:5'-nucleotidase activity"/>
    <property type="evidence" value="ECO:0007669"/>
    <property type="project" value="InterPro"/>
</dbReference>
<dbReference type="PANTHER" id="PTHR47478">
    <property type="match status" value="1"/>
</dbReference>
<dbReference type="InterPro" id="IPR036412">
    <property type="entry name" value="HAD-like_sf"/>
</dbReference>
<dbReference type="CDD" id="cd04305">
    <property type="entry name" value="HAD_Neu5Ac-Pase_like"/>
    <property type="match status" value="1"/>
</dbReference>
<dbReference type="PANTHER" id="PTHR47478:SF1">
    <property type="entry name" value="PYRIMIDINE 5'-NUCLEOTIDASE YJJG"/>
    <property type="match status" value="1"/>
</dbReference>
<evidence type="ECO:0000313" key="1">
    <source>
        <dbReference type="EMBL" id="CBI41318.1"/>
    </source>
</evidence>
<dbReference type="EC" id="3.-.-.-" evidence="1"/>
<dbReference type="SFLD" id="SFLDG01135">
    <property type="entry name" value="C1.5.6:_HAD__Beta-PGM__Phospha"/>
    <property type="match status" value="1"/>
</dbReference>
<accession>A0A9P1NFW2</accession>
<dbReference type="SUPFAM" id="SSF56784">
    <property type="entry name" value="HAD-like"/>
    <property type="match status" value="1"/>
</dbReference>
<reference evidence="1 2" key="1">
    <citation type="journal article" date="2011" name="Int. J. Syst. Evol. Microbiol.">
        <title>Relationship of Bacillus amyloliquefaciens clades associated with strains DSM 7T and FZB42T: a proposal for Bacillus amyloliquefaciens subsp. amyloliquefaciens subsp. nov. and Bacillus amyloliquefaciens subsp. plantarum subsp. nov. based on complete genome sequence comparisons.</title>
        <authorList>
            <person name="Borriss R."/>
            <person name="Chen X.H."/>
            <person name="Rueckert C."/>
            <person name="Blom J."/>
            <person name="Becker A."/>
            <person name="Baumgarth B."/>
            <person name="Fan B."/>
            <person name="Pukall R."/>
            <person name="Schumann P."/>
            <person name="Sproer C."/>
            <person name="Junge H."/>
            <person name="Vater J."/>
            <person name="Puhler A."/>
            <person name="Klenk H.P."/>
        </authorList>
    </citation>
    <scope>NUCLEOTIDE SEQUENCE [LARGE SCALE GENOMIC DNA]</scope>
    <source>
        <strain evidence="2">DSM 7</strain>
    </source>
</reference>
<dbReference type="InterPro" id="IPR023198">
    <property type="entry name" value="PGP-like_dom2"/>
</dbReference>
<name>A0A9P1NFW2_BACAS</name>
<dbReference type="InterPro" id="IPR052550">
    <property type="entry name" value="Pyrimidine_5'-ntase_YjjG"/>
</dbReference>
<dbReference type="NCBIfam" id="TIGR02254">
    <property type="entry name" value="YjjG_YfnB"/>
    <property type="match status" value="1"/>
</dbReference>
<dbReference type="Gene3D" id="1.10.150.240">
    <property type="entry name" value="Putative phosphatase, domain 2"/>
    <property type="match status" value="1"/>
</dbReference>
<dbReference type="RefSeq" id="WP_013350865.1">
    <property type="nucleotide sequence ID" value="NC_014551.1"/>
</dbReference>
<dbReference type="Proteomes" id="UP000006562">
    <property type="component" value="Chromosome"/>
</dbReference>
<keyword evidence="2" id="KW-1185">Reference proteome</keyword>
<proteinExistence type="predicted"/>
<dbReference type="InterPro" id="IPR023214">
    <property type="entry name" value="HAD_sf"/>
</dbReference>
<dbReference type="Pfam" id="PF00702">
    <property type="entry name" value="Hydrolase"/>
    <property type="match status" value="1"/>
</dbReference>
<dbReference type="Gene3D" id="3.40.50.1000">
    <property type="entry name" value="HAD superfamily/HAD-like"/>
    <property type="match status" value="1"/>
</dbReference>
<sequence>MSHYRTLLFDIDNTLLDFTASETDALQKLFQGSKLDLTAEVEARYKALNQGLWKAFEEGEMTRDEVVNTRFALLFKEYGLEADGVLMNQTYRQYLEEGHQMIDGAYELIERLSPSFDLYIVTNGVSRSQYKRLGDSGLYPFFKDVFVSEDTGFQKPMKEYFDYVFARIPGFSAEHGLIIGDSLSADIKGGQMAGIDTCWFNPGKKENESGIIPTYEIQSLDELYDVLKVERKAAAHL</sequence>
<dbReference type="SFLD" id="SFLDG01129">
    <property type="entry name" value="C1.5:_HAD__Beta-PGM__Phosphata"/>
    <property type="match status" value="1"/>
</dbReference>
<gene>
    <name evidence="1" type="primary">yfnB</name>
    <name evidence="1" type="ordered locus">BAMF_0192</name>
</gene>
<organism evidence="1 2">
    <name type="scientific">Bacillus amyloliquefaciens (strain ATCC 23350 / DSM 7 / BCRC 11601 / CCUG 28519 / NBRC 15535 / NRRL B-14393 / F)</name>
    <dbReference type="NCBI Taxonomy" id="692420"/>
    <lineage>
        <taxon>Bacteria</taxon>
        <taxon>Bacillati</taxon>
        <taxon>Bacillota</taxon>
        <taxon>Bacilli</taxon>
        <taxon>Bacillales</taxon>
        <taxon>Bacillaceae</taxon>
        <taxon>Bacillus</taxon>
        <taxon>Bacillus amyloliquefaciens group</taxon>
    </lineage>
</organism>
<dbReference type="EMBL" id="FN597644">
    <property type="protein sequence ID" value="CBI41318.1"/>
    <property type="molecule type" value="Genomic_DNA"/>
</dbReference>
<evidence type="ECO:0000313" key="2">
    <source>
        <dbReference type="Proteomes" id="UP000006562"/>
    </source>
</evidence>
<dbReference type="AlphaFoldDB" id="A0A9P1NFW2"/>
<reference evidence="2" key="2">
    <citation type="journal article" date="2011" name="J. Biotechnol.">
        <title>Genome sequence of B. amyloliquefaciens type strain DSM7(T) reveals differences to plant-associated B. amyloliquefaciens FZB42.</title>
        <authorList>
            <person name="Ruckert C."/>
            <person name="Blom J."/>
            <person name="Chen X."/>
            <person name="Reva O."/>
            <person name="Borriss R."/>
        </authorList>
    </citation>
    <scope>NUCLEOTIDE SEQUENCE [LARGE SCALE GENOMIC DNA]</scope>
    <source>
        <strain evidence="2">DSM 7</strain>
    </source>
</reference>
<dbReference type="KEGG" id="bao:BAMF_0192"/>
<dbReference type="NCBIfam" id="TIGR01549">
    <property type="entry name" value="HAD-SF-IA-v1"/>
    <property type="match status" value="1"/>
</dbReference>